<comment type="caution">
    <text evidence="2">The sequence shown here is derived from an EMBL/GenBank/DDBJ whole genome shotgun (WGS) entry which is preliminary data.</text>
</comment>
<evidence type="ECO:0008006" key="4">
    <source>
        <dbReference type="Google" id="ProtNLM"/>
    </source>
</evidence>
<dbReference type="Proteomes" id="UP000563094">
    <property type="component" value="Unassembled WGS sequence"/>
</dbReference>
<accession>A0A839GPY2</accession>
<organism evidence="2 3">
    <name type="scientific">Rufibacter quisquiliarum</name>
    <dbReference type="NCBI Taxonomy" id="1549639"/>
    <lineage>
        <taxon>Bacteria</taxon>
        <taxon>Pseudomonadati</taxon>
        <taxon>Bacteroidota</taxon>
        <taxon>Cytophagia</taxon>
        <taxon>Cytophagales</taxon>
        <taxon>Hymenobacteraceae</taxon>
        <taxon>Rufibacter</taxon>
    </lineage>
</organism>
<dbReference type="InterPro" id="IPR032578">
    <property type="entry name" value="DUF4919"/>
</dbReference>
<feature type="signal peptide" evidence="1">
    <location>
        <begin position="1"/>
        <end position="20"/>
    </location>
</feature>
<keyword evidence="3" id="KW-1185">Reference proteome</keyword>
<gene>
    <name evidence="2" type="ORF">FHS90_003569</name>
</gene>
<protein>
    <recommendedName>
        <fullName evidence="4">DUF4919 domain-containing protein</fullName>
    </recommendedName>
</protein>
<sequence length="246" mass="27839">MKRLFFFALLLGLGLSGAFAQTISNVDLTKVYSGIADEASPFFYPPLLERYKAHDSSLTVFDYHYLYYGYTKQDGYNPYARGEGEKVAMQMVDEGKLEEARLVLLTEFEENPFNMNVIFRLGSLADMQQKPAEARQWLLKFDGLLRTILQSGDGQSEETALVVIAPQDEYPIMGVLGLETTGQGLVKNKYDVQKLKTPNEMESEKLYFNIEMPFGHMARTFTQKIVKAESRPKPVKAKKMRGTAGN</sequence>
<name>A0A839GPY2_9BACT</name>
<dbReference type="RefSeq" id="WP_066835659.1">
    <property type="nucleotide sequence ID" value="NZ_JACJIQ010000016.1"/>
</dbReference>
<dbReference type="AlphaFoldDB" id="A0A839GPY2"/>
<proteinExistence type="predicted"/>
<reference evidence="2 3" key="1">
    <citation type="submission" date="2020-08" db="EMBL/GenBank/DDBJ databases">
        <title>Genomic Encyclopedia of Type Strains, Phase IV (KMG-IV): sequencing the most valuable type-strain genomes for metagenomic binning, comparative biology and taxonomic classification.</title>
        <authorList>
            <person name="Goeker M."/>
        </authorList>
    </citation>
    <scope>NUCLEOTIDE SEQUENCE [LARGE SCALE GENOMIC DNA]</scope>
    <source>
        <strain evidence="2 3">DSM 29854</strain>
    </source>
</reference>
<evidence type="ECO:0000313" key="2">
    <source>
        <dbReference type="EMBL" id="MBA9078839.1"/>
    </source>
</evidence>
<feature type="chain" id="PRO_5032892156" description="DUF4919 domain-containing protein" evidence="1">
    <location>
        <begin position="21"/>
        <end position="246"/>
    </location>
</feature>
<dbReference type="EMBL" id="JACJIQ010000016">
    <property type="protein sequence ID" value="MBA9078839.1"/>
    <property type="molecule type" value="Genomic_DNA"/>
</dbReference>
<dbReference type="Pfam" id="PF16266">
    <property type="entry name" value="DUF4919"/>
    <property type="match status" value="1"/>
</dbReference>
<evidence type="ECO:0000313" key="3">
    <source>
        <dbReference type="Proteomes" id="UP000563094"/>
    </source>
</evidence>
<evidence type="ECO:0000256" key="1">
    <source>
        <dbReference type="SAM" id="SignalP"/>
    </source>
</evidence>
<keyword evidence="1" id="KW-0732">Signal</keyword>